<organism evidence="2">
    <name type="scientific">Campylobacter upsaliensis</name>
    <dbReference type="NCBI Taxonomy" id="28080"/>
    <lineage>
        <taxon>Bacteria</taxon>
        <taxon>Pseudomonadati</taxon>
        <taxon>Campylobacterota</taxon>
        <taxon>Epsilonproteobacteria</taxon>
        <taxon>Campylobacterales</taxon>
        <taxon>Campylobacteraceae</taxon>
        <taxon>Campylobacter</taxon>
    </lineage>
</organism>
<accession>A0A5L8Z9B9</accession>
<proteinExistence type="predicted"/>
<evidence type="ECO:0000313" key="1">
    <source>
        <dbReference type="EMBL" id="EAJ1622393.1"/>
    </source>
</evidence>
<dbReference type="AlphaFoldDB" id="A0A5L8Z9B9"/>
<dbReference type="Proteomes" id="UP000535305">
    <property type="component" value="Unassembled WGS sequence"/>
</dbReference>
<name>A0A5L8Z9B9_CAMUP</name>
<sequence length="314" mass="37722">MARNIFDVEVYVNEETQWLDNFLKDLEHTNYDKHQYIDEYRSRYQAKLEEFFDSEYGEAFNFDDNHKKNFLLDIYAYASFDDFCSFNAYKKSAGEFNNALNYLSHIPHDFHLELYQNHQELFEDLKFSEIDTKVEELFFELHQEVYNKFEDKIVSLNETLPLFIPDTMEELEFLQELYDDSIINLQNVLKANHISLYEKNEHLLNYLQNEAFGEISAQQVYNENSLIFDEPCNEFFMKKALNALTRLGYEVVVFKDDDAYIFAYANNKEHLKEAFNHLNEAKHYEFDSENSTKDFPTLYKQETNQQPIVRNMKK</sequence>
<gene>
    <name evidence="1" type="ORF">CT510_07025</name>
    <name evidence="2" type="ORF">D0B03_05680</name>
</gene>
<evidence type="ECO:0000313" key="2">
    <source>
        <dbReference type="EMBL" id="EAL8903799.1"/>
    </source>
</evidence>
<protein>
    <submittedName>
        <fullName evidence="2">Uncharacterized protein</fullName>
    </submittedName>
</protein>
<evidence type="ECO:0000313" key="3">
    <source>
        <dbReference type="Proteomes" id="UP000535305"/>
    </source>
</evidence>
<reference evidence="2" key="1">
    <citation type="submission" date="2018-08" db="EMBL/GenBank/DDBJ databases">
        <authorList>
            <consortium name="PulseNet: The National Subtyping Network for Foodborne Disease Surveillance"/>
            <person name="Tarr C.L."/>
            <person name="Trees E."/>
            <person name="Katz L.S."/>
            <person name="Carleton-Romer H.A."/>
            <person name="Stroika S."/>
            <person name="Kucerova Z."/>
            <person name="Roache K.F."/>
            <person name="Sabol A.L."/>
            <person name="Besser J."/>
            <person name="Gerner-Smidt P."/>
        </authorList>
    </citation>
    <scope>NUCLEOTIDE SEQUENCE</scope>
    <source>
        <strain evidence="1 3">PNUSAC003104</strain>
        <strain evidence="2">PNUSAC005770</strain>
    </source>
</reference>
<keyword evidence="3" id="KW-1185">Reference proteome</keyword>
<comment type="caution">
    <text evidence="2">The sequence shown here is derived from an EMBL/GenBank/DDBJ whole genome shotgun (WGS) entry which is preliminary data.</text>
</comment>
<dbReference type="EMBL" id="AACSBQ010000020">
    <property type="protein sequence ID" value="EAL8903799.1"/>
    <property type="molecule type" value="Genomic_DNA"/>
</dbReference>
<dbReference type="EMBL" id="AABVLA010000030">
    <property type="protein sequence ID" value="EAJ1622393.1"/>
    <property type="molecule type" value="Genomic_DNA"/>
</dbReference>